<sequence>MTLHKSESDHSPTTIYQDYAISQDLFHWESQSGTTVASPTGQRYLRHRETGSHVLLFSRTQKVSAFGTGTPYLFLGEADYVEHRGERPIAITWRLRVPMPAADFATASFVQ</sequence>
<reference evidence="3" key="1">
    <citation type="journal article" date="2019" name="Int. J. Syst. Evol. Microbiol.">
        <title>The Global Catalogue of Microorganisms (GCM) 10K type strain sequencing project: providing services to taxonomists for standard genome sequencing and annotation.</title>
        <authorList>
            <consortium name="The Broad Institute Genomics Platform"/>
            <consortium name="The Broad Institute Genome Sequencing Center for Infectious Disease"/>
            <person name="Wu L."/>
            <person name="Ma J."/>
        </authorList>
    </citation>
    <scope>NUCLEOTIDE SEQUENCE [LARGE SCALE GENOMIC DNA]</scope>
    <source>
        <strain evidence="3">JCM 17738</strain>
    </source>
</reference>
<evidence type="ECO:0000313" key="2">
    <source>
        <dbReference type="EMBL" id="GAA4397059.1"/>
    </source>
</evidence>
<name>A0ABP8JW47_9MICO</name>
<evidence type="ECO:0000259" key="1">
    <source>
        <dbReference type="Pfam" id="PF11907"/>
    </source>
</evidence>
<dbReference type="RefSeq" id="WP_246196907.1">
    <property type="nucleotide sequence ID" value="NZ_BAABFX010000028.1"/>
</dbReference>
<organism evidence="2 3">
    <name type="scientific">Ornithinibacter aureus</name>
    <dbReference type="NCBI Taxonomy" id="622664"/>
    <lineage>
        <taxon>Bacteria</taxon>
        <taxon>Bacillati</taxon>
        <taxon>Actinomycetota</taxon>
        <taxon>Actinomycetes</taxon>
        <taxon>Micrococcales</taxon>
        <taxon>Intrasporangiaceae</taxon>
        <taxon>Ornithinibacter</taxon>
    </lineage>
</organism>
<accession>A0ABP8JW47</accession>
<gene>
    <name evidence="2" type="ORF">GCM10023153_20580</name>
</gene>
<dbReference type="Pfam" id="PF11907">
    <property type="entry name" value="DUF3427"/>
    <property type="match status" value="1"/>
</dbReference>
<keyword evidence="3" id="KW-1185">Reference proteome</keyword>
<proteinExistence type="predicted"/>
<dbReference type="Proteomes" id="UP001500390">
    <property type="component" value="Unassembled WGS sequence"/>
</dbReference>
<comment type="caution">
    <text evidence="2">The sequence shown here is derived from an EMBL/GenBank/DDBJ whole genome shotgun (WGS) entry which is preliminary data.</text>
</comment>
<dbReference type="EMBL" id="BAABFX010000028">
    <property type="protein sequence ID" value="GAA4397059.1"/>
    <property type="molecule type" value="Genomic_DNA"/>
</dbReference>
<protein>
    <recommendedName>
        <fullName evidence="1">DUF3427 domain-containing protein</fullName>
    </recommendedName>
</protein>
<dbReference type="InterPro" id="IPR021835">
    <property type="entry name" value="DUF3427"/>
</dbReference>
<evidence type="ECO:0000313" key="3">
    <source>
        <dbReference type="Proteomes" id="UP001500390"/>
    </source>
</evidence>
<feature type="domain" description="DUF3427" evidence="1">
    <location>
        <begin position="1"/>
        <end position="101"/>
    </location>
</feature>